<dbReference type="Pfam" id="PF03719">
    <property type="entry name" value="Ribosomal_S5_C"/>
    <property type="match status" value="1"/>
</dbReference>
<comment type="subcellular location">
    <subcellularLocation>
        <location evidence="1">Mitochondrion</location>
    </subcellularLocation>
</comment>
<evidence type="ECO:0000256" key="6">
    <source>
        <dbReference type="ARBA" id="ARBA00039335"/>
    </source>
</evidence>
<protein>
    <recommendedName>
        <fullName evidence="6">Small ribosomal subunit protein uS5m</fullName>
    </recommendedName>
    <alternativeName>
        <fullName evidence="7">28S ribosomal protein S5, mitochondrial</fullName>
    </alternativeName>
</protein>
<keyword evidence="3 9" id="KW-0689">Ribosomal protein</keyword>
<dbReference type="GO" id="GO:0005743">
    <property type="term" value="C:mitochondrial inner membrane"/>
    <property type="evidence" value="ECO:0007669"/>
    <property type="project" value="UniProtKB-ARBA"/>
</dbReference>
<dbReference type="GO" id="GO:0005763">
    <property type="term" value="C:mitochondrial small ribosomal subunit"/>
    <property type="evidence" value="ECO:0007669"/>
    <property type="project" value="UniProtKB-ARBA"/>
</dbReference>
<accession>A0A1D2NBT0</accession>
<evidence type="ECO:0000256" key="8">
    <source>
        <dbReference type="ARBA" id="ARBA00062683"/>
    </source>
</evidence>
<keyword evidence="4" id="KW-0496">Mitochondrion</keyword>
<dbReference type="EMBL" id="LJIJ01000098">
    <property type="protein sequence ID" value="ODN02702.1"/>
    <property type="molecule type" value="Genomic_DNA"/>
</dbReference>
<evidence type="ECO:0000256" key="1">
    <source>
        <dbReference type="ARBA" id="ARBA00004173"/>
    </source>
</evidence>
<dbReference type="FunFam" id="3.30.160.20:FF:000022">
    <property type="entry name" value="28S ribosomal protein S5, mitochondrial"/>
    <property type="match status" value="1"/>
</dbReference>
<comment type="subunit">
    <text evidence="8">Component of the mitochondrial ribosome small subunit (28S) which comprises a 12S rRNA and about 30 distinct proteins.</text>
</comment>
<evidence type="ECO:0000256" key="5">
    <source>
        <dbReference type="ARBA" id="ARBA00023274"/>
    </source>
</evidence>
<evidence type="ECO:0000256" key="9">
    <source>
        <dbReference type="PROSITE-ProRule" id="PRU00268"/>
    </source>
</evidence>
<dbReference type="GO" id="GO:0006412">
    <property type="term" value="P:translation"/>
    <property type="evidence" value="ECO:0007669"/>
    <property type="project" value="InterPro"/>
</dbReference>
<organism evidence="12 13">
    <name type="scientific">Orchesella cincta</name>
    <name type="common">Springtail</name>
    <name type="synonym">Podura cincta</name>
    <dbReference type="NCBI Taxonomy" id="48709"/>
    <lineage>
        <taxon>Eukaryota</taxon>
        <taxon>Metazoa</taxon>
        <taxon>Ecdysozoa</taxon>
        <taxon>Arthropoda</taxon>
        <taxon>Hexapoda</taxon>
        <taxon>Collembola</taxon>
        <taxon>Entomobryomorpha</taxon>
        <taxon>Entomobryoidea</taxon>
        <taxon>Orchesellidae</taxon>
        <taxon>Orchesellinae</taxon>
        <taxon>Orchesella</taxon>
    </lineage>
</organism>
<dbReference type="FunFam" id="3.30.230.10:FF:000002">
    <property type="entry name" value="30S ribosomal protein S5"/>
    <property type="match status" value="1"/>
</dbReference>
<dbReference type="InterPro" id="IPR048584">
    <property type="entry name" value="Ribosomal_uS5m_N"/>
</dbReference>
<comment type="caution">
    <text evidence="12">The sequence shown here is derived from an EMBL/GenBank/DDBJ whole genome shotgun (WGS) entry which is preliminary data.</text>
</comment>
<dbReference type="PANTHER" id="PTHR48277">
    <property type="entry name" value="MITOCHONDRIAL RIBOSOMAL PROTEIN S5"/>
    <property type="match status" value="1"/>
</dbReference>
<dbReference type="SUPFAM" id="SSF54768">
    <property type="entry name" value="dsRNA-binding domain-like"/>
    <property type="match status" value="1"/>
</dbReference>
<sequence length="476" mass="53803">MSILSSALKIATLSQKLTFLSVSEKCVPGFVRARGLHSLVLPLPKIMGGSNLRVLNLKSSVPCPWYISQTTYSTSFFVKHTAEQLWKGVTSVSNAGKKRGRGKGVGKKTAKDLNRGQIIGVGKANIVWPGLNAPILQGKELVERRQLAPDPDREAKLIKMRDTMGQFRPLLLSPLERGWSGTKMHGRSVGPPDPIGEDNFEGFDTKILEMKTVANMDANYGRIRRFSVFAFTGNKQGLAGFALAKGADGRGALKRAKNRAGQKLLYIERFNEHTVLHDFYTRFGATQIFVFKKPEGFGLVCHRGIKAMCELIGIKDLYAKIKGSTNLQHIVKAFMLGLIRQKSHSQLAKEKGLYLVEQRSDFQNFPLVLAEPSHCRSDSEIKYDEPMNFSQVCFGDQIPYRKKPYEPFYKKLPSWENHLLKTEWRRNHGEVRRWHMREFNGLKNHLSSKYPEVDATYAFQIWQKKKAEAAAAEEED</sequence>
<dbReference type="GO" id="GO:0003723">
    <property type="term" value="F:RNA binding"/>
    <property type="evidence" value="ECO:0007669"/>
    <property type="project" value="InterPro"/>
</dbReference>
<dbReference type="InterPro" id="IPR000851">
    <property type="entry name" value="Ribosomal_uS5"/>
</dbReference>
<keyword evidence="5 9" id="KW-0687">Ribonucleoprotein</keyword>
<gene>
    <name evidence="12" type="ORF">Ocin01_03982</name>
</gene>
<evidence type="ECO:0000256" key="10">
    <source>
        <dbReference type="RuleBase" id="RU003823"/>
    </source>
</evidence>
<feature type="domain" description="S5 DRBM" evidence="11">
    <location>
        <begin position="203"/>
        <end position="267"/>
    </location>
</feature>
<dbReference type="Proteomes" id="UP000094527">
    <property type="component" value="Unassembled WGS sequence"/>
</dbReference>
<proteinExistence type="inferred from homology"/>
<evidence type="ECO:0000259" key="11">
    <source>
        <dbReference type="PROSITE" id="PS50881"/>
    </source>
</evidence>
<dbReference type="InterPro" id="IPR014721">
    <property type="entry name" value="Ribsml_uS5_D2-typ_fold_subgr"/>
</dbReference>
<evidence type="ECO:0000256" key="7">
    <source>
        <dbReference type="ARBA" id="ARBA00041606"/>
    </source>
</evidence>
<dbReference type="OrthoDB" id="309483at2759"/>
<evidence type="ECO:0000256" key="2">
    <source>
        <dbReference type="ARBA" id="ARBA00008945"/>
    </source>
</evidence>
<dbReference type="STRING" id="48709.A0A1D2NBT0"/>
<keyword evidence="13" id="KW-1185">Reference proteome</keyword>
<comment type="similarity">
    <text evidence="2 10">Belongs to the universal ribosomal protein uS5 family.</text>
</comment>
<evidence type="ECO:0000256" key="3">
    <source>
        <dbReference type="ARBA" id="ARBA00022980"/>
    </source>
</evidence>
<dbReference type="Pfam" id="PF21251">
    <property type="entry name" value="Ribosomal_uS5m_N"/>
    <property type="match status" value="1"/>
</dbReference>
<dbReference type="GO" id="GO:0003735">
    <property type="term" value="F:structural constituent of ribosome"/>
    <property type="evidence" value="ECO:0007669"/>
    <property type="project" value="UniProtKB-UniRule"/>
</dbReference>
<dbReference type="PROSITE" id="PS50881">
    <property type="entry name" value="S5_DSRBD"/>
    <property type="match status" value="1"/>
</dbReference>
<evidence type="ECO:0000313" key="13">
    <source>
        <dbReference type="Proteomes" id="UP000094527"/>
    </source>
</evidence>
<dbReference type="OMA" id="QISITRH"/>
<dbReference type="SUPFAM" id="SSF54211">
    <property type="entry name" value="Ribosomal protein S5 domain 2-like"/>
    <property type="match status" value="1"/>
</dbReference>
<dbReference type="PANTHER" id="PTHR48277:SF1">
    <property type="entry name" value="MITOCHONDRIAL RIBOSOMAL PROTEIN S5"/>
    <property type="match status" value="1"/>
</dbReference>
<dbReference type="InterPro" id="IPR013810">
    <property type="entry name" value="Ribosomal_uS5_N"/>
</dbReference>
<name>A0A1D2NBT0_ORCCI</name>
<dbReference type="AlphaFoldDB" id="A0A1D2NBT0"/>
<dbReference type="InterPro" id="IPR020568">
    <property type="entry name" value="Ribosomal_Su5_D2-typ_SF"/>
</dbReference>
<dbReference type="Gene3D" id="3.30.160.20">
    <property type="match status" value="1"/>
</dbReference>
<evidence type="ECO:0000256" key="4">
    <source>
        <dbReference type="ARBA" id="ARBA00023128"/>
    </source>
</evidence>
<reference evidence="12 13" key="1">
    <citation type="journal article" date="2016" name="Genome Biol. Evol.">
        <title>Gene Family Evolution Reflects Adaptation to Soil Environmental Stressors in the Genome of the Collembolan Orchesella cincta.</title>
        <authorList>
            <person name="Faddeeva-Vakhrusheva A."/>
            <person name="Derks M.F."/>
            <person name="Anvar S.Y."/>
            <person name="Agamennone V."/>
            <person name="Suring W."/>
            <person name="Smit S."/>
            <person name="van Straalen N.M."/>
            <person name="Roelofs D."/>
        </authorList>
    </citation>
    <scope>NUCLEOTIDE SEQUENCE [LARGE SCALE GENOMIC DNA]</scope>
    <source>
        <tissue evidence="12">Mixed pool</tissue>
    </source>
</reference>
<dbReference type="Gene3D" id="3.30.230.10">
    <property type="match status" value="1"/>
</dbReference>
<dbReference type="Pfam" id="PF00333">
    <property type="entry name" value="Ribosomal_S5"/>
    <property type="match status" value="1"/>
</dbReference>
<evidence type="ECO:0000313" key="12">
    <source>
        <dbReference type="EMBL" id="ODN02702.1"/>
    </source>
</evidence>
<dbReference type="InterPro" id="IPR005324">
    <property type="entry name" value="Ribosomal_uS5_C"/>
</dbReference>